<accession>A0A067PYJ5</accession>
<dbReference type="GO" id="GO:0005886">
    <property type="term" value="C:plasma membrane"/>
    <property type="evidence" value="ECO:0007669"/>
    <property type="project" value="TreeGrafter"/>
</dbReference>
<dbReference type="STRING" id="933084.A0A067PYJ5"/>
<dbReference type="InParanoid" id="A0A067PYJ5"/>
<dbReference type="FunCoup" id="A0A067PYJ5">
    <property type="interactions" value="28"/>
</dbReference>
<dbReference type="InterPro" id="IPR007568">
    <property type="entry name" value="RTA1"/>
</dbReference>
<dbReference type="PANTHER" id="PTHR31465">
    <property type="entry name" value="PROTEIN RTA1-RELATED"/>
    <property type="match status" value="1"/>
</dbReference>
<organism evidence="7 8">
    <name type="scientific">Jaapia argillacea MUCL 33604</name>
    <dbReference type="NCBI Taxonomy" id="933084"/>
    <lineage>
        <taxon>Eukaryota</taxon>
        <taxon>Fungi</taxon>
        <taxon>Dikarya</taxon>
        <taxon>Basidiomycota</taxon>
        <taxon>Agaricomycotina</taxon>
        <taxon>Agaricomycetes</taxon>
        <taxon>Agaricomycetidae</taxon>
        <taxon>Jaapiales</taxon>
        <taxon>Jaapiaceae</taxon>
        <taxon>Jaapia</taxon>
    </lineage>
</organism>
<keyword evidence="4 6" id="KW-0472">Membrane</keyword>
<evidence type="ECO:0000256" key="6">
    <source>
        <dbReference type="SAM" id="Phobius"/>
    </source>
</evidence>
<feature type="transmembrane region" description="Helical" evidence="6">
    <location>
        <begin position="128"/>
        <end position="149"/>
    </location>
</feature>
<dbReference type="AlphaFoldDB" id="A0A067PYJ5"/>
<dbReference type="PANTHER" id="PTHR31465:SF9">
    <property type="entry name" value="SPHINGOID LONG-CHAIN BASE TRANSPORTER RSB1"/>
    <property type="match status" value="1"/>
</dbReference>
<evidence type="ECO:0000256" key="2">
    <source>
        <dbReference type="ARBA" id="ARBA00022692"/>
    </source>
</evidence>
<feature type="transmembrane region" description="Helical" evidence="6">
    <location>
        <begin position="275"/>
        <end position="293"/>
    </location>
</feature>
<dbReference type="HOGENOM" id="CLU_033465_6_0_1"/>
<dbReference type="Proteomes" id="UP000027265">
    <property type="component" value="Unassembled WGS sequence"/>
</dbReference>
<dbReference type="Pfam" id="PF04479">
    <property type="entry name" value="RTA1"/>
    <property type="match status" value="1"/>
</dbReference>
<keyword evidence="8" id="KW-1185">Reference proteome</keyword>
<name>A0A067PYJ5_9AGAM</name>
<evidence type="ECO:0000256" key="4">
    <source>
        <dbReference type="ARBA" id="ARBA00023136"/>
    </source>
</evidence>
<comment type="subcellular location">
    <subcellularLocation>
        <location evidence="1">Membrane</location>
        <topology evidence="1">Multi-pass membrane protein</topology>
    </subcellularLocation>
</comment>
<feature type="transmembrane region" description="Helical" evidence="6">
    <location>
        <begin position="169"/>
        <end position="196"/>
    </location>
</feature>
<protein>
    <recommendedName>
        <fullName evidence="9">RTA1 like protein</fullName>
    </recommendedName>
</protein>
<gene>
    <name evidence="7" type="ORF">JAAARDRAFT_175339</name>
</gene>
<feature type="transmembrane region" description="Helical" evidence="6">
    <location>
        <begin position="56"/>
        <end position="74"/>
    </location>
</feature>
<evidence type="ECO:0000256" key="3">
    <source>
        <dbReference type="ARBA" id="ARBA00022989"/>
    </source>
</evidence>
<feature type="transmembrane region" description="Helical" evidence="6">
    <location>
        <begin position="237"/>
        <end position="255"/>
    </location>
</feature>
<dbReference type="OrthoDB" id="3358017at2759"/>
<evidence type="ECO:0000256" key="5">
    <source>
        <dbReference type="SAM" id="MobiDB-lite"/>
    </source>
</evidence>
<evidence type="ECO:0008006" key="9">
    <source>
        <dbReference type="Google" id="ProtNLM"/>
    </source>
</evidence>
<keyword evidence="2 6" id="KW-0812">Transmembrane</keyword>
<feature type="transmembrane region" description="Helical" evidence="6">
    <location>
        <begin position="94"/>
        <end position="116"/>
    </location>
</feature>
<proteinExistence type="predicted"/>
<evidence type="ECO:0000313" key="7">
    <source>
        <dbReference type="EMBL" id="KDQ59799.1"/>
    </source>
</evidence>
<feature type="transmembrane region" description="Helical" evidence="6">
    <location>
        <begin position="29"/>
        <end position="49"/>
    </location>
</feature>
<sequence length="324" mass="35790">MSSTTSTAAAHPTTTAIHPPHNPYNYVPTEWICILFVVLFSITTILHIAQATRYRFWWLFPTVALAGFAEVLGWSGRLWSSQNVTLLDPFLMQITTTIIAPTPLVAANFIILGRIIQRLGSQYSRLSPMWYMIVFCSCDLIALVVQAIGGASASMAARQYKNAATGGHIMLGGIVFQMAAITVYVACAAEFFWCFYHDKPVRKVESAATSPVYLNEVESSSQNKLSRAIAIDRNTRLMIVGLALCTVTIFIRSVYRTVELTDGWNGRIISTQVYFNVLDGGMITIAMYTLNFFHPGRLLAPLPSESGSQTLEKPLRTNSLDTAV</sequence>
<feature type="region of interest" description="Disordered" evidence="5">
    <location>
        <begin position="304"/>
        <end position="324"/>
    </location>
</feature>
<keyword evidence="3 6" id="KW-1133">Transmembrane helix</keyword>
<dbReference type="GO" id="GO:0000324">
    <property type="term" value="C:fungal-type vacuole"/>
    <property type="evidence" value="ECO:0007669"/>
    <property type="project" value="TreeGrafter"/>
</dbReference>
<dbReference type="EMBL" id="KL197715">
    <property type="protein sequence ID" value="KDQ59799.1"/>
    <property type="molecule type" value="Genomic_DNA"/>
</dbReference>
<evidence type="ECO:0000313" key="8">
    <source>
        <dbReference type="Proteomes" id="UP000027265"/>
    </source>
</evidence>
<feature type="compositionally biased region" description="Polar residues" evidence="5">
    <location>
        <begin position="305"/>
        <end position="324"/>
    </location>
</feature>
<reference evidence="8" key="1">
    <citation type="journal article" date="2014" name="Proc. Natl. Acad. Sci. U.S.A.">
        <title>Extensive sampling of basidiomycete genomes demonstrates inadequacy of the white-rot/brown-rot paradigm for wood decay fungi.</title>
        <authorList>
            <person name="Riley R."/>
            <person name="Salamov A.A."/>
            <person name="Brown D.W."/>
            <person name="Nagy L.G."/>
            <person name="Floudas D."/>
            <person name="Held B.W."/>
            <person name="Levasseur A."/>
            <person name="Lombard V."/>
            <person name="Morin E."/>
            <person name="Otillar R."/>
            <person name="Lindquist E.A."/>
            <person name="Sun H."/>
            <person name="LaButti K.M."/>
            <person name="Schmutz J."/>
            <person name="Jabbour D."/>
            <person name="Luo H."/>
            <person name="Baker S.E."/>
            <person name="Pisabarro A.G."/>
            <person name="Walton J.D."/>
            <person name="Blanchette R.A."/>
            <person name="Henrissat B."/>
            <person name="Martin F."/>
            <person name="Cullen D."/>
            <person name="Hibbett D.S."/>
            <person name="Grigoriev I.V."/>
        </authorList>
    </citation>
    <scope>NUCLEOTIDE SEQUENCE [LARGE SCALE GENOMIC DNA]</scope>
    <source>
        <strain evidence="8">MUCL 33604</strain>
    </source>
</reference>
<evidence type="ECO:0000256" key="1">
    <source>
        <dbReference type="ARBA" id="ARBA00004141"/>
    </source>
</evidence>